<evidence type="ECO:0000256" key="7">
    <source>
        <dbReference type="ARBA" id="ARBA00035110"/>
    </source>
</evidence>
<dbReference type="InterPro" id="IPR005563">
    <property type="entry name" value="A_protein"/>
</dbReference>
<gene>
    <name evidence="8" type="ORF">H1Rhizo27539_000003</name>
</gene>
<keyword evidence="4" id="KW-0946">Virion</keyword>
<comment type="subcellular location">
    <subcellularLocation>
        <location evidence="1">Virion</location>
    </subcellularLocation>
</comment>
<dbReference type="EMBL" id="MN033085">
    <property type="protein sequence ID" value="QDH86995.1"/>
    <property type="molecule type" value="Genomic_RNA"/>
</dbReference>
<evidence type="ECO:0000256" key="6">
    <source>
        <dbReference type="ARBA" id="ARBA00023296"/>
    </source>
</evidence>
<keyword evidence="6" id="KW-1160">Virus entry into host cell</keyword>
<reference evidence="8" key="1">
    <citation type="submission" date="2019-05" db="EMBL/GenBank/DDBJ databases">
        <title>Metatranscriptomic reconstruction reveals RNA viruses with the potential to shape carbon cycling in soil.</title>
        <authorList>
            <person name="Starr E.P."/>
            <person name="Nuccio E."/>
            <person name="Pett-Ridge J."/>
            <person name="Banfield J.F."/>
            <person name="Firestone M.K."/>
        </authorList>
    </citation>
    <scope>NUCLEOTIDE SEQUENCE</scope>
    <source>
        <strain evidence="8">H1_Rhizo_27_scaffold_539</strain>
    </source>
</reference>
<dbReference type="GO" id="GO:0039666">
    <property type="term" value="P:virion attachment to host cell pilus"/>
    <property type="evidence" value="ECO:0007669"/>
    <property type="project" value="UniProtKB-KW"/>
</dbReference>
<keyword evidence="3" id="KW-1161">Viral attachment to host cell</keyword>
<comment type="similarity">
    <text evidence="7">Belongs to the Leviviricetes maturation protein family.</text>
</comment>
<accession>A0A514D059</accession>
<keyword evidence="5" id="KW-1175">Viral attachment to host cell pilus</keyword>
<evidence type="ECO:0000256" key="4">
    <source>
        <dbReference type="ARBA" id="ARBA00022844"/>
    </source>
</evidence>
<evidence type="ECO:0000256" key="3">
    <source>
        <dbReference type="ARBA" id="ARBA00022804"/>
    </source>
</evidence>
<evidence type="ECO:0000256" key="1">
    <source>
        <dbReference type="ARBA" id="ARBA00004328"/>
    </source>
</evidence>
<protein>
    <submittedName>
        <fullName evidence="8">Uncharacterized protein</fullName>
    </submittedName>
</protein>
<evidence type="ECO:0000313" key="8">
    <source>
        <dbReference type="EMBL" id="QDH86995.1"/>
    </source>
</evidence>
<name>A0A514D059_9VIRU</name>
<organism evidence="8">
    <name type="scientific">Leviviridae sp</name>
    <dbReference type="NCBI Taxonomy" id="2027243"/>
    <lineage>
        <taxon>Viruses</taxon>
        <taxon>Riboviria</taxon>
        <taxon>Orthornavirae</taxon>
        <taxon>Lenarviricota</taxon>
        <taxon>Leviviricetes</taxon>
        <taxon>Norzivirales</taxon>
        <taxon>Fiersviridae</taxon>
    </lineage>
</organism>
<dbReference type="GO" id="GO:0044423">
    <property type="term" value="C:virion component"/>
    <property type="evidence" value="ECO:0007669"/>
    <property type="project" value="UniProtKB-KW"/>
</dbReference>
<proteinExistence type="inferred from homology"/>
<keyword evidence="2" id="KW-0945">Host-virus interaction</keyword>
<sequence length="455" mass="51193">MRTRTQTKTLVIPVGSYHYVRHDNAPVPSSCSNPIVENITTNTIAYTETAQVGGESITDELHYGKGEGYCLHTNHEYRCFYNDPPNAIETHAGSPSCCHQASFSGGYLAYTYLRTRLTLLNPTFGSQTFDWKGMSYYALKTMRPKFSDLSLFNDVLELHQIRDLVKPFGKDLLKKLNPANKHPTLSPSGQLLSAGANAELWYSFGVQPLIEDIKGVAELIGKIPKTIADIRRRATRLQTRHYARMKELQGISLPADTTSVVENPLPDFRQVSLQTQCRWVDPPAYHATLKFRYDVAMLDDLALACSAWAQAFGLDKPLTVAWNAIPFSFVVDWFVDVGEWIDSLQADPVLPIVIEDFSHSVKWSYRADVTIRFWNGLYTAPLGVGEHSYYERRRDIPSTIAPLHFGMPSVEQLSLGAALLVQGAESALSRRRTPTRMPPKPKWLNFNKVPGNQIR</sequence>
<evidence type="ECO:0000256" key="5">
    <source>
        <dbReference type="ARBA" id="ARBA00023104"/>
    </source>
</evidence>
<evidence type="ECO:0000256" key="2">
    <source>
        <dbReference type="ARBA" id="ARBA00022581"/>
    </source>
</evidence>
<dbReference type="Pfam" id="PF03863">
    <property type="entry name" value="Phage_mat-A"/>
    <property type="match status" value="1"/>
</dbReference>